<evidence type="ECO:0000313" key="3">
    <source>
        <dbReference type="EMBL" id="MEO9177981.1"/>
    </source>
</evidence>
<reference evidence="2" key="2">
    <citation type="submission" date="2021-02" db="EMBL/GenBank/DDBJ databases">
        <title>Infant gut strain persistence is associated with maternal origin, phylogeny, and functional potential including surface adhesion and iron acquisition.</title>
        <authorList>
            <person name="Lou Y.C."/>
        </authorList>
    </citation>
    <scope>NUCLEOTIDE SEQUENCE</scope>
    <source>
        <strain evidence="2">L3_108_031G1_dasL3_108_031G1_concoct_20</strain>
    </source>
</reference>
<dbReference type="InterPro" id="IPR035093">
    <property type="entry name" value="RelE/ParE_toxin_dom_sf"/>
</dbReference>
<dbReference type="EMBL" id="PKMC02000005">
    <property type="protein sequence ID" value="MEO9177981.1"/>
    <property type="molecule type" value="Genomic_DNA"/>
</dbReference>
<evidence type="ECO:0000313" key="4">
    <source>
        <dbReference type="Proteomes" id="UP000234197"/>
    </source>
</evidence>
<sequence>MKYTVIMTPTAKSDIVNLKSSLEQQIIDSSFIRKELKLIYQKISSLAIFPERYPIVNSNTNYRKLSYKKYLILYKVINNNIYIFYIRPSKMNILQEIQNI</sequence>
<gene>
    <name evidence="3" type="ORF">CYJ21_003355</name>
    <name evidence="2" type="ORF">KHZ90_06905</name>
</gene>
<evidence type="ECO:0000313" key="5">
    <source>
        <dbReference type="Proteomes" id="UP000778864"/>
    </source>
</evidence>
<comment type="caution">
    <text evidence="2">The sequence shown here is derived from an EMBL/GenBank/DDBJ whole genome shotgun (WGS) entry which is preliminary data.</text>
</comment>
<keyword evidence="1" id="KW-1277">Toxin-antitoxin system</keyword>
<reference evidence="3" key="3">
    <citation type="submission" date="2024-04" db="EMBL/GenBank/DDBJ databases">
        <title>Na.</title>
        <authorList>
            <person name="Choi B."/>
        </authorList>
    </citation>
    <scope>NUCLEOTIDE SEQUENCE</scope>
    <source>
        <strain evidence="3">UMB0138</strain>
    </source>
</reference>
<dbReference type="AlphaFoldDB" id="A0A134C3F9"/>
<dbReference type="EMBL" id="JAGZMU010000003">
    <property type="protein sequence ID" value="MBS4893492.1"/>
    <property type="molecule type" value="Genomic_DNA"/>
</dbReference>
<dbReference type="RefSeq" id="WP_008602295.1">
    <property type="nucleotide sequence ID" value="NZ_AP031417.1"/>
</dbReference>
<dbReference type="Gene3D" id="3.30.2310.20">
    <property type="entry name" value="RelE-like"/>
    <property type="match status" value="1"/>
</dbReference>
<proteinExistence type="predicted"/>
<evidence type="ECO:0000313" key="2">
    <source>
        <dbReference type="EMBL" id="MBS4893492.1"/>
    </source>
</evidence>
<reference evidence="3" key="1">
    <citation type="submission" date="2017-12" db="EMBL/GenBank/DDBJ databases">
        <authorList>
            <person name="Thomas-White K."/>
            <person name="Wolfe A.J."/>
        </authorList>
    </citation>
    <scope>NUCLEOTIDE SEQUENCE</scope>
    <source>
        <strain evidence="3">UMB0138</strain>
    </source>
</reference>
<dbReference type="Proteomes" id="UP000234197">
    <property type="component" value="Unassembled WGS sequence"/>
</dbReference>
<dbReference type="GeneID" id="69654193"/>
<dbReference type="Pfam" id="PF05016">
    <property type="entry name" value="ParE_toxin"/>
    <property type="match status" value="1"/>
</dbReference>
<protein>
    <submittedName>
        <fullName evidence="2">Type II toxin-antitoxin system RelE/ParE family toxin</fullName>
    </submittedName>
</protein>
<keyword evidence="4" id="KW-1185">Reference proteome</keyword>
<name>A0A134C3F9_VEIPA</name>
<organism evidence="2 5">
    <name type="scientific">Veillonella parvula</name>
    <name type="common">Staphylococcus parvulus</name>
    <dbReference type="NCBI Taxonomy" id="29466"/>
    <lineage>
        <taxon>Bacteria</taxon>
        <taxon>Bacillati</taxon>
        <taxon>Bacillota</taxon>
        <taxon>Negativicutes</taxon>
        <taxon>Veillonellales</taxon>
        <taxon>Veillonellaceae</taxon>
        <taxon>Veillonella</taxon>
    </lineage>
</organism>
<accession>A0A134C3F9</accession>
<dbReference type="Proteomes" id="UP000778864">
    <property type="component" value="Unassembled WGS sequence"/>
</dbReference>
<evidence type="ECO:0000256" key="1">
    <source>
        <dbReference type="ARBA" id="ARBA00022649"/>
    </source>
</evidence>
<dbReference type="InterPro" id="IPR007712">
    <property type="entry name" value="RelE/ParE_toxin"/>
</dbReference>